<organism evidence="2 3">
    <name type="scientific">Trichonephila clavata</name>
    <name type="common">Joro spider</name>
    <name type="synonym">Nephila clavata</name>
    <dbReference type="NCBI Taxonomy" id="2740835"/>
    <lineage>
        <taxon>Eukaryota</taxon>
        <taxon>Metazoa</taxon>
        <taxon>Ecdysozoa</taxon>
        <taxon>Arthropoda</taxon>
        <taxon>Chelicerata</taxon>
        <taxon>Arachnida</taxon>
        <taxon>Araneae</taxon>
        <taxon>Araneomorphae</taxon>
        <taxon>Entelegynae</taxon>
        <taxon>Araneoidea</taxon>
        <taxon>Nephilidae</taxon>
        <taxon>Trichonephila</taxon>
    </lineage>
</organism>
<feature type="compositionally biased region" description="Polar residues" evidence="1">
    <location>
        <begin position="178"/>
        <end position="189"/>
    </location>
</feature>
<evidence type="ECO:0000313" key="2">
    <source>
        <dbReference type="EMBL" id="GFR01086.1"/>
    </source>
</evidence>
<evidence type="ECO:0000256" key="1">
    <source>
        <dbReference type="SAM" id="MobiDB-lite"/>
    </source>
</evidence>
<sequence>MWKSIKKFFKWIADHTGISWVARKISSGWKWLFDGKANATQQNTSQHEERSDNEKQGPAQANDQSKDHTTPKTLDNEVNPDQPTPPGKPQEPVINTSETDAKELPENFPTPNLKVGDGGKLLLTLTPEQAFKTATLEQPKPNTTTTQQVVNNDSNREVAAEEHASSSTTAGLTELPGVNSTQELSTPNNEPVKIDTPDQPKSPAVPKVSNEEVTIESGEFFDTEEEVTIESEEFFDAEDDGVTQPRSLTTDPAVEQSTPVSSSKALTNGTLPKVASPSKTKNGSNNGAVVLYQSRLHLSPELYDYLLGASLKREILFCKVVPSSLFAQSIAEQAADNTILVNQ</sequence>
<feature type="region of interest" description="Disordered" evidence="1">
    <location>
        <begin position="38"/>
        <end position="94"/>
    </location>
</feature>
<keyword evidence="3" id="KW-1185">Reference proteome</keyword>
<dbReference type="Proteomes" id="UP000887116">
    <property type="component" value="Unassembled WGS sequence"/>
</dbReference>
<evidence type="ECO:0000313" key="3">
    <source>
        <dbReference type="Proteomes" id="UP000887116"/>
    </source>
</evidence>
<feature type="compositionally biased region" description="Acidic residues" evidence="1">
    <location>
        <begin position="219"/>
        <end position="241"/>
    </location>
</feature>
<dbReference type="AlphaFoldDB" id="A0A8X6JC54"/>
<comment type="caution">
    <text evidence="2">The sequence shown here is derived from an EMBL/GenBank/DDBJ whole genome shotgun (WGS) entry which is preliminary data.</text>
</comment>
<reference evidence="2" key="1">
    <citation type="submission" date="2020-07" db="EMBL/GenBank/DDBJ databases">
        <title>Multicomponent nature underlies the extraordinary mechanical properties of spider dragline silk.</title>
        <authorList>
            <person name="Kono N."/>
            <person name="Nakamura H."/>
            <person name="Mori M."/>
            <person name="Yoshida Y."/>
            <person name="Ohtoshi R."/>
            <person name="Malay A.D."/>
            <person name="Moran D.A.P."/>
            <person name="Tomita M."/>
            <person name="Numata K."/>
            <person name="Arakawa K."/>
        </authorList>
    </citation>
    <scope>NUCLEOTIDE SEQUENCE</scope>
</reference>
<gene>
    <name evidence="2" type="primary">TV42_00795</name>
    <name evidence="2" type="ORF">TNCT_296101</name>
</gene>
<proteinExistence type="predicted"/>
<protein>
    <submittedName>
        <fullName evidence="2">Uncharacterized protein</fullName>
    </submittedName>
</protein>
<dbReference type="EMBL" id="BMAO01005378">
    <property type="protein sequence ID" value="GFR01086.1"/>
    <property type="molecule type" value="Genomic_DNA"/>
</dbReference>
<accession>A0A8X6JC54</accession>
<feature type="compositionally biased region" description="Polar residues" evidence="1">
    <location>
        <begin position="244"/>
        <end position="270"/>
    </location>
</feature>
<feature type="region of interest" description="Disordered" evidence="1">
    <location>
        <begin position="156"/>
        <end position="286"/>
    </location>
</feature>
<feature type="compositionally biased region" description="Basic and acidic residues" evidence="1">
    <location>
        <begin position="46"/>
        <end position="55"/>
    </location>
</feature>
<name>A0A8X6JC54_TRICU</name>
<feature type="compositionally biased region" description="Polar residues" evidence="1">
    <location>
        <begin position="277"/>
        <end position="286"/>
    </location>
</feature>
<dbReference type="OrthoDB" id="8382086at2759"/>